<accession>A0A559IZ76</accession>
<evidence type="ECO:0000313" key="2">
    <source>
        <dbReference type="Proteomes" id="UP000318102"/>
    </source>
</evidence>
<sequence length="152" mass="17760">MKFSDLTREQWTEWRPYLDTCLLPITGLNGLESPVEAADRLEELRDWLELVETPFHGRVVTYPAYHYSSYGMNDNKDTLVAIQEVVRMVKRIGFKYVIIMSCQPHITKENLSEADLIVTPYSVRVEEGKSIAEMIEIQVSEMWNQSQFDHQM</sequence>
<dbReference type="AlphaFoldDB" id="A0A559IZ76"/>
<reference evidence="1 2" key="1">
    <citation type="submission" date="2019-07" db="EMBL/GenBank/DDBJ databases">
        <authorList>
            <person name="Kim J."/>
        </authorList>
    </citation>
    <scope>NUCLEOTIDE SEQUENCE [LARGE SCALE GENOMIC DNA]</scope>
    <source>
        <strain evidence="1 2">N4</strain>
    </source>
</reference>
<dbReference type="Proteomes" id="UP000318102">
    <property type="component" value="Unassembled WGS sequence"/>
</dbReference>
<name>A0A559IZ76_9BACL</name>
<gene>
    <name evidence="1" type="ORF">FPZ44_07475</name>
</gene>
<dbReference type="RefSeq" id="WP_144988826.1">
    <property type="nucleotide sequence ID" value="NZ_VNJK01000001.1"/>
</dbReference>
<evidence type="ECO:0000313" key="1">
    <source>
        <dbReference type="EMBL" id="TVX92907.1"/>
    </source>
</evidence>
<dbReference type="OrthoDB" id="2678750at2"/>
<dbReference type="InterPro" id="IPR019615">
    <property type="entry name" value="DUF2487"/>
</dbReference>
<proteinExistence type="predicted"/>
<keyword evidence="2" id="KW-1185">Reference proteome</keyword>
<organism evidence="1 2">
    <name type="scientific">Paenibacillus agilis</name>
    <dbReference type="NCBI Taxonomy" id="3020863"/>
    <lineage>
        <taxon>Bacteria</taxon>
        <taxon>Bacillati</taxon>
        <taxon>Bacillota</taxon>
        <taxon>Bacilli</taxon>
        <taxon>Bacillales</taxon>
        <taxon>Paenibacillaceae</taxon>
        <taxon>Paenibacillus</taxon>
    </lineage>
</organism>
<dbReference type="EMBL" id="VNJK01000001">
    <property type="protein sequence ID" value="TVX92907.1"/>
    <property type="molecule type" value="Genomic_DNA"/>
</dbReference>
<comment type="caution">
    <text evidence="1">The sequence shown here is derived from an EMBL/GenBank/DDBJ whole genome shotgun (WGS) entry which is preliminary data.</text>
</comment>
<protein>
    <submittedName>
        <fullName evidence="1">DUF2487 family protein</fullName>
    </submittedName>
</protein>
<dbReference type="Pfam" id="PF10673">
    <property type="entry name" value="DUF2487"/>
    <property type="match status" value="1"/>
</dbReference>